<dbReference type="AlphaFoldDB" id="F4XQL7"/>
<reference evidence="2" key="1">
    <citation type="journal article" date="2011" name="Proc. Natl. Acad. Sci. U.S.A.">
        <title>Genomic insights into the physiology and ecology of the marine filamentous cyanobacterium Lyngbya majuscula.</title>
        <authorList>
            <person name="Jones A.C."/>
            <person name="Monroe E.A."/>
            <person name="Podell S."/>
            <person name="Hess W.R."/>
            <person name="Klages S."/>
            <person name="Esquenazi E."/>
            <person name="Niessen S."/>
            <person name="Hoover H."/>
            <person name="Rothmann M."/>
            <person name="Lasken R.S."/>
            <person name="Yates J.R.III."/>
            <person name="Reinhardt R."/>
            <person name="Kube M."/>
            <person name="Burkart M.D."/>
            <person name="Allen E.E."/>
            <person name="Dorrestein P.C."/>
            <person name="Gerwick W.H."/>
            <person name="Gerwick L."/>
        </authorList>
    </citation>
    <scope>NUCLEOTIDE SEQUENCE [LARGE SCALE GENOMIC DNA]</scope>
    <source>
        <strain evidence="2">3L</strain>
    </source>
</reference>
<name>F4XQL7_9CYAN</name>
<organism evidence="1 2">
    <name type="scientific">Moorena producens 3L</name>
    <dbReference type="NCBI Taxonomy" id="489825"/>
    <lineage>
        <taxon>Bacteria</taxon>
        <taxon>Bacillati</taxon>
        <taxon>Cyanobacteriota</taxon>
        <taxon>Cyanophyceae</taxon>
        <taxon>Coleofasciculales</taxon>
        <taxon>Coleofasciculaceae</taxon>
        <taxon>Moorena</taxon>
    </lineage>
</organism>
<dbReference type="Proteomes" id="UP000003959">
    <property type="component" value="Unassembled WGS sequence"/>
</dbReference>
<evidence type="ECO:0000313" key="2">
    <source>
        <dbReference type="Proteomes" id="UP000003959"/>
    </source>
</evidence>
<protein>
    <submittedName>
        <fullName evidence="1">Uncharacterized protein</fullName>
    </submittedName>
</protein>
<sequence length="33" mass="3436">GGAGRMGGWGRWGDGEISIKGNYPDIISAEGRD</sequence>
<dbReference type="EMBL" id="GL890871">
    <property type="protein sequence ID" value="EGJ33141.1"/>
    <property type="molecule type" value="Genomic_DNA"/>
</dbReference>
<gene>
    <name evidence="1" type="ORF">LYNGBM3L_52260</name>
</gene>
<dbReference type="HOGENOM" id="CLU_3378640_0_0_3"/>
<evidence type="ECO:0000313" key="1">
    <source>
        <dbReference type="EMBL" id="EGJ33141.1"/>
    </source>
</evidence>
<accession>F4XQL7</accession>
<proteinExistence type="predicted"/>
<keyword evidence="2" id="KW-1185">Reference proteome</keyword>
<feature type="non-terminal residue" evidence="1">
    <location>
        <position position="1"/>
    </location>
</feature>